<evidence type="ECO:0000313" key="2">
    <source>
        <dbReference type="Proteomes" id="UP001320706"/>
    </source>
</evidence>
<reference evidence="1" key="1">
    <citation type="submission" date="2024-02" db="EMBL/GenBank/DDBJ databases">
        <title>Metagenome Assembled Genome of Zalaria obscura JY119.</title>
        <authorList>
            <person name="Vighnesh L."/>
            <person name="Jagadeeshwari U."/>
            <person name="Venkata Ramana C."/>
            <person name="Sasikala C."/>
        </authorList>
    </citation>
    <scope>NUCLEOTIDE SEQUENCE</scope>
    <source>
        <strain evidence="1">JY119</strain>
    </source>
</reference>
<keyword evidence="2" id="KW-1185">Reference proteome</keyword>
<accession>A0ACC3SJC4</accession>
<dbReference type="Proteomes" id="UP001320706">
    <property type="component" value="Unassembled WGS sequence"/>
</dbReference>
<proteinExistence type="predicted"/>
<organism evidence="1 2">
    <name type="scientific">Zalaria obscura</name>
    <dbReference type="NCBI Taxonomy" id="2024903"/>
    <lineage>
        <taxon>Eukaryota</taxon>
        <taxon>Fungi</taxon>
        <taxon>Dikarya</taxon>
        <taxon>Ascomycota</taxon>
        <taxon>Pezizomycotina</taxon>
        <taxon>Dothideomycetes</taxon>
        <taxon>Dothideomycetidae</taxon>
        <taxon>Dothideales</taxon>
        <taxon>Zalariaceae</taxon>
        <taxon>Zalaria</taxon>
    </lineage>
</organism>
<evidence type="ECO:0000313" key="1">
    <source>
        <dbReference type="EMBL" id="KAK8215395.1"/>
    </source>
</evidence>
<name>A0ACC3SJC4_9PEZI</name>
<comment type="caution">
    <text evidence="1">The sequence shown here is derived from an EMBL/GenBank/DDBJ whole genome shotgun (WGS) entry which is preliminary data.</text>
</comment>
<protein>
    <submittedName>
        <fullName evidence="1">Uncharacterized protein</fullName>
    </submittedName>
</protein>
<dbReference type="EMBL" id="JAMKPW020000008">
    <property type="protein sequence ID" value="KAK8215395.1"/>
    <property type="molecule type" value="Genomic_DNA"/>
</dbReference>
<sequence length="453" mass="52811">MSLPTIDGLPEELKIIVTSFLDDDPFAPGRSKRLLAQFKKNEPVTPLKALSCVSRDWRRRVKPLLFSRLQLRVQFPPEVTNGAIHSELFWRFEDWAERKRINPHPISFSPILTRWMSVVCVSLAQFLCFVVKQRLSGKLRSLIVSTEEDAGLESAMDRYSQEEQTEYPTQGSELFWQFIYKIVDPRQITVIGPPTALAFFFDVYVNLEDAWVFPEMSLQAVAFTGLRPCNEISRRLGQFPTISELEGDLGFKELWRWNQIEVTDGSFLNAYASYEYFHKTPPSLFGPIFLLTSLRRSSVSYYTVFPFHSYIGTIRRELWEFTHDFNLSLAPDPSDRILDDPSRVGRADLVDCWREIEQIYLHLTHPDFGLFDWSVSNLRSFSSADVGIASIRDILEEAFARPEMVEWKKIKEGHWRLSDKARKELKEAKNMILQQQREDFKNVFQHMMARVQT</sequence>
<gene>
    <name evidence="1" type="ORF">M8818_002016</name>
</gene>